<gene>
    <name evidence="2" type="ORF">MVEN_00560100</name>
</gene>
<evidence type="ECO:0000256" key="1">
    <source>
        <dbReference type="SAM" id="Phobius"/>
    </source>
</evidence>
<comment type="caution">
    <text evidence="2">The sequence shown here is derived from an EMBL/GenBank/DDBJ whole genome shotgun (WGS) entry which is preliminary data.</text>
</comment>
<evidence type="ECO:0000313" key="2">
    <source>
        <dbReference type="EMBL" id="KAF7362141.1"/>
    </source>
</evidence>
<accession>A0A8H7D7Z3</accession>
<proteinExistence type="predicted"/>
<dbReference type="OrthoDB" id="3033882at2759"/>
<keyword evidence="1" id="KW-0812">Transmembrane</keyword>
<name>A0A8H7D7Z3_9AGAR</name>
<dbReference type="EMBL" id="JACAZI010000004">
    <property type="protein sequence ID" value="KAF7362141.1"/>
    <property type="molecule type" value="Genomic_DNA"/>
</dbReference>
<organism evidence="2 3">
    <name type="scientific">Mycena venus</name>
    <dbReference type="NCBI Taxonomy" id="2733690"/>
    <lineage>
        <taxon>Eukaryota</taxon>
        <taxon>Fungi</taxon>
        <taxon>Dikarya</taxon>
        <taxon>Basidiomycota</taxon>
        <taxon>Agaricomycotina</taxon>
        <taxon>Agaricomycetes</taxon>
        <taxon>Agaricomycetidae</taxon>
        <taxon>Agaricales</taxon>
        <taxon>Marasmiineae</taxon>
        <taxon>Mycenaceae</taxon>
        <taxon>Mycena</taxon>
    </lineage>
</organism>
<feature type="transmembrane region" description="Helical" evidence="1">
    <location>
        <begin position="21"/>
        <end position="39"/>
    </location>
</feature>
<evidence type="ECO:0008006" key="4">
    <source>
        <dbReference type="Google" id="ProtNLM"/>
    </source>
</evidence>
<evidence type="ECO:0000313" key="3">
    <source>
        <dbReference type="Proteomes" id="UP000620124"/>
    </source>
</evidence>
<protein>
    <recommendedName>
        <fullName evidence="4">Transmembrane protein</fullName>
    </recommendedName>
</protein>
<keyword evidence="3" id="KW-1185">Reference proteome</keyword>
<sequence length="280" mass="30663">MDHKWRRETLHHRLLFAAPMVIERLILAVAFTLCLPNSGNSLSLSSLPRETTDSTANPATFSFGRMLGSPALFLSVIPATSPSRFVKSITIGASVAIGAFTALLAIIFVVFYRRMANRKRPHNVYNVELPWSQRPALCVDTNFPVEMKPAYLDSPRARRSSIVAEPIGPLAGDQILSPLAASQQPGFVPRPVPANVPVSVPVSRAPSLPHSRAVSVQFSNAHSHYSYGVPPNDLAELLDELSRHYVLTDSASPVPMQQRHHHSTSLTGRSRVFRAYSDGV</sequence>
<dbReference type="Proteomes" id="UP000620124">
    <property type="component" value="Unassembled WGS sequence"/>
</dbReference>
<keyword evidence="1" id="KW-0472">Membrane</keyword>
<feature type="transmembrane region" description="Helical" evidence="1">
    <location>
        <begin position="89"/>
        <end position="112"/>
    </location>
</feature>
<dbReference type="AlphaFoldDB" id="A0A8H7D7Z3"/>
<keyword evidence="1" id="KW-1133">Transmembrane helix</keyword>
<reference evidence="2" key="1">
    <citation type="submission" date="2020-05" db="EMBL/GenBank/DDBJ databases">
        <title>Mycena genomes resolve the evolution of fungal bioluminescence.</title>
        <authorList>
            <person name="Tsai I.J."/>
        </authorList>
    </citation>
    <scope>NUCLEOTIDE SEQUENCE</scope>
    <source>
        <strain evidence="2">CCC161011</strain>
    </source>
</reference>